<organism evidence="2">
    <name type="scientific">Cacopsylla melanoneura</name>
    <dbReference type="NCBI Taxonomy" id="428564"/>
    <lineage>
        <taxon>Eukaryota</taxon>
        <taxon>Metazoa</taxon>
        <taxon>Ecdysozoa</taxon>
        <taxon>Arthropoda</taxon>
        <taxon>Hexapoda</taxon>
        <taxon>Insecta</taxon>
        <taxon>Pterygota</taxon>
        <taxon>Neoptera</taxon>
        <taxon>Paraneoptera</taxon>
        <taxon>Hemiptera</taxon>
        <taxon>Sternorrhyncha</taxon>
        <taxon>Psylloidea</taxon>
        <taxon>Psyllidae</taxon>
        <taxon>Psyllinae</taxon>
        <taxon>Cacopsylla</taxon>
    </lineage>
</organism>
<keyword evidence="1" id="KW-0472">Membrane</keyword>
<dbReference type="AlphaFoldDB" id="A0A8D8ZD81"/>
<reference evidence="2" key="1">
    <citation type="submission" date="2021-05" db="EMBL/GenBank/DDBJ databases">
        <authorList>
            <person name="Alioto T."/>
            <person name="Alioto T."/>
            <person name="Gomez Garrido J."/>
        </authorList>
    </citation>
    <scope>NUCLEOTIDE SEQUENCE</scope>
</reference>
<feature type="transmembrane region" description="Helical" evidence="1">
    <location>
        <begin position="73"/>
        <end position="90"/>
    </location>
</feature>
<sequence length="133" mass="15713">MSFILIHLDIIFIILNSSLKLIVAKSMNLPRYFLSYRTRWILFVRNSVFFFFPVSPFCFCFSFQFAISCTVTHLFPFSSLLAIFIATMLIRSNLTRLGKTLFIAKCYLPSKYSYLRRIYLQNCKHVNYFVVPS</sequence>
<keyword evidence="1" id="KW-0812">Transmembrane</keyword>
<evidence type="ECO:0000256" key="1">
    <source>
        <dbReference type="SAM" id="Phobius"/>
    </source>
</evidence>
<keyword evidence="1" id="KW-1133">Transmembrane helix</keyword>
<evidence type="ECO:0000313" key="2">
    <source>
        <dbReference type="EMBL" id="CAG6744196.1"/>
    </source>
</evidence>
<accession>A0A8D8ZD81</accession>
<feature type="transmembrane region" description="Helical" evidence="1">
    <location>
        <begin position="6"/>
        <end position="23"/>
    </location>
</feature>
<dbReference type="EMBL" id="HBUF01461913">
    <property type="protein sequence ID" value="CAG6744196.1"/>
    <property type="molecule type" value="Transcribed_RNA"/>
</dbReference>
<proteinExistence type="predicted"/>
<feature type="transmembrane region" description="Helical" evidence="1">
    <location>
        <begin position="43"/>
        <end position="67"/>
    </location>
</feature>
<name>A0A8D8ZD81_9HEMI</name>
<protein>
    <submittedName>
        <fullName evidence="2">Uncharacterized protein</fullName>
    </submittedName>
</protein>